<gene>
    <name evidence="2" type="ORF">HJG44_01385</name>
</gene>
<evidence type="ECO:0008006" key="4">
    <source>
        <dbReference type="Google" id="ProtNLM"/>
    </source>
</evidence>
<comment type="caution">
    <text evidence="2">The sequence shown here is derived from an EMBL/GenBank/DDBJ whole genome shotgun (WGS) entry which is preliminary data.</text>
</comment>
<dbReference type="InterPro" id="IPR045468">
    <property type="entry name" value="DUF6496"/>
</dbReference>
<accession>A0A849I3T4</accession>
<evidence type="ECO:0000256" key="1">
    <source>
        <dbReference type="SAM" id="MobiDB-lite"/>
    </source>
</evidence>
<protein>
    <recommendedName>
        <fullName evidence="4">Rho termination factor</fullName>
    </recommendedName>
</protein>
<sequence length="123" mass="13466">MAARQTPAQKETVERVIHEFKHGELRIRGNGPKVKNPKQAIAIALREAGASNQESPKKNRQSLARSKAKERRGETAKDAAEGGKSAKSAAGETKAALYEQARKKDIPGRSKMSKDELARALHR</sequence>
<dbReference type="AlphaFoldDB" id="A0A849I3T4"/>
<proteinExistence type="predicted"/>
<reference evidence="2 3" key="1">
    <citation type="submission" date="2020-04" db="EMBL/GenBank/DDBJ databases">
        <title>Enterovirga sp. isolate from soil.</title>
        <authorList>
            <person name="Chea S."/>
            <person name="Kim D.-U."/>
        </authorList>
    </citation>
    <scope>NUCLEOTIDE SEQUENCE [LARGE SCALE GENOMIC DNA]</scope>
    <source>
        <strain evidence="2 3">DB1703</strain>
    </source>
</reference>
<name>A0A849I3T4_9HYPH</name>
<evidence type="ECO:0000313" key="2">
    <source>
        <dbReference type="EMBL" id="NNM71049.1"/>
    </source>
</evidence>
<feature type="region of interest" description="Disordered" evidence="1">
    <location>
        <begin position="47"/>
        <end position="123"/>
    </location>
</feature>
<dbReference type="Proteomes" id="UP000564885">
    <property type="component" value="Unassembled WGS sequence"/>
</dbReference>
<feature type="compositionally biased region" description="Basic and acidic residues" evidence="1">
    <location>
        <begin position="71"/>
        <end position="81"/>
    </location>
</feature>
<dbReference type="RefSeq" id="WP_171216555.1">
    <property type="nucleotide sequence ID" value="NZ_JABEPP010000001.1"/>
</dbReference>
<dbReference type="EMBL" id="JABEPP010000001">
    <property type="protein sequence ID" value="NNM71049.1"/>
    <property type="molecule type" value="Genomic_DNA"/>
</dbReference>
<organism evidence="2 3">
    <name type="scientific">Enterovirga aerilata</name>
    <dbReference type="NCBI Taxonomy" id="2730920"/>
    <lineage>
        <taxon>Bacteria</taxon>
        <taxon>Pseudomonadati</taxon>
        <taxon>Pseudomonadota</taxon>
        <taxon>Alphaproteobacteria</taxon>
        <taxon>Hyphomicrobiales</taxon>
        <taxon>Methylobacteriaceae</taxon>
        <taxon>Enterovirga</taxon>
    </lineage>
</organism>
<dbReference type="Pfam" id="PF20106">
    <property type="entry name" value="DUF6496"/>
    <property type="match status" value="1"/>
</dbReference>
<feature type="compositionally biased region" description="Low complexity" evidence="1">
    <location>
        <begin position="82"/>
        <end position="96"/>
    </location>
</feature>
<feature type="compositionally biased region" description="Basic and acidic residues" evidence="1">
    <location>
        <begin position="100"/>
        <end position="123"/>
    </location>
</feature>
<keyword evidence="3" id="KW-1185">Reference proteome</keyword>
<evidence type="ECO:0000313" key="3">
    <source>
        <dbReference type="Proteomes" id="UP000564885"/>
    </source>
</evidence>